<dbReference type="EMBL" id="AFNH02000923">
    <property type="protein sequence ID" value="EZG51715.1"/>
    <property type="molecule type" value="Genomic_DNA"/>
</dbReference>
<feature type="compositionally biased region" description="Acidic residues" evidence="1">
    <location>
        <begin position="240"/>
        <end position="264"/>
    </location>
</feature>
<accession>A0A023B2B3</accession>
<dbReference type="GeneID" id="22914349"/>
<sequence length="264" mass="29893">MAKRGAEEQSVSKKARVEEDAMEQAVAKLGELRDGLAGFATEVDAVDLKISAAHALLMHQHWPELKAIYARRDALIEKEEGVWGRLICSHPVTMMGLVAPIEVKFLCDYLQRVELNDYLDAHGSYELVFHFKPEASKLVEPTTWRKKVVIKEDLETVDEEKTEVTQLVFKDDSWNPVNNAAELRAEHKSENADEEDLPVFCLANWFSKKNAAEAGEFGEVFRKDLYPNPEEIISAMLDGDHEESSEDDDEDDEEENAAQENAEE</sequence>
<dbReference type="InterPro" id="IPR037231">
    <property type="entry name" value="NAP-like_sf"/>
</dbReference>
<proteinExistence type="predicted"/>
<gene>
    <name evidence="2" type="ORF">GNI_123720</name>
</gene>
<keyword evidence="3" id="KW-1185">Reference proteome</keyword>
<dbReference type="eggNOG" id="KOG1508">
    <property type="taxonomic scope" value="Eukaryota"/>
</dbReference>
<evidence type="ECO:0000256" key="1">
    <source>
        <dbReference type="SAM" id="MobiDB-lite"/>
    </source>
</evidence>
<protein>
    <submittedName>
        <fullName evidence="2">Nucleosome assembly protein</fullName>
    </submittedName>
</protein>
<reference evidence="2" key="1">
    <citation type="submission" date="2013-12" db="EMBL/GenBank/DDBJ databases">
        <authorList>
            <person name="Omoto C.K."/>
            <person name="Sibley D."/>
            <person name="Venepally P."/>
            <person name="Hadjithomas M."/>
            <person name="Karamycheva S."/>
            <person name="Brunk B."/>
            <person name="Roos D."/>
            <person name="Caler E."/>
            <person name="Lorenzi H."/>
        </authorList>
    </citation>
    <scope>NUCLEOTIDE SEQUENCE</scope>
</reference>
<feature type="region of interest" description="Disordered" evidence="1">
    <location>
        <begin position="231"/>
        <end position="264"/>
    </location>
</feature>
<dbReference type="Proteomes" id="UP000019763">
    <property type="component" value="Unassembled WGS sequence"/>
</dbReference>
<dbReference type="Gene3D" id="3.30.1120.90">
    <property type="entry name" value="Nucleosome assembly protein"/>
    <property type="match status" value="1"/>
</dbReference>
<evidence type="ECO:0000313" key="2">
    <source>
        <dbReference type="EMBL" id="EZG51715.1"/>
    </source>
</evidence>
<dbReference type="AlphaFoldDB" id="A0A023B2B3"/>
<dbReference type="VEuPathDB" id="CryptoDB:GNI_123720"/>
<organism evidence="2 3">
    <name type="scientific">Gregarina niphandrodes</name>
    <name type="common">Septate eugregarine</name>
    <dbReference type="NCBI Taxonomy" id="110365"/>
    <lineage>
        <taxon>Eukaryota</taxon>
        <taxon>Sar</taxon>
        <taxon>Alveolata</taxon>
        <taxon>Apicomplexa</taxon>
        <taxon>Conoidasida</taxon>
        <taxon>Gregarinasina</taxon>
        <taxon>Eugregarinorida</taxon>
        <taxon>Gregarinidae</taxon>
        <taxon>Gregarina</taxon>
    </lineage>
</organism>
<dbReference type="SUPFAM" id="SSF143113">
    <property type="entry name" value="NAP-like"/>
    <property type="match status" value="1"/>
</dbReference>
<evidence type="ECO:0000313" key="3">
    <source>
        <dbReference type="Proteomes" id="UP000019763"/>
    </source>
</evidence>
<comment type="caution">
    <text evidence="2">The sequence shown here is derived from an EMBL/GenBank/DDBJ whole genome shotgun (WGS) entry which is preliminary data.</text>
</comment>
<dbReference type="RefSeq" id="XP_011131928.1">
    <property type="nucleotide sequence ID" value="XM_011133626.1"/>
</dbReference>
<name>A0A023B2B3_GRENI</name>